<evidence type="ECO:0000313" key="1">
    <source>
        <dbReference type="EMBL" id="KGN56724.1"/>
    </source>
</evidence>
<reference evidence="1 2" key="4">
    <citation type="journal article" date="2011" name="BMC Genomics">
        <title>RNA-Seq improves annotation of protein-coding genes in the cucumber genome.</title>
        <authorList>
            <person name="Li Z."/>
            <person name="Zhang Z."/>
            <person name="Yan P."/>
            <person name="Huang S."/>
            <person name="Fei Z."/>
            <person name="Lin K."/>
        </authorList>
    </citation>
    <scope>NUCLEOTIDE SEQUENCE [LARGE SCALE GENOMIC DNA]</scope>
    <source>
        <strain evidence="2">cv. 9930</strain>
    </source>
</reference>
<dbReference type="STRING" id="3659.A0A0A0L6Q7"/>
<keyword evidence="2" id="KW-1185">Reference proteome</keyword>
<proteinExistence type="predicted"/>
<dbReference type="Gramene" id="KGN56724">
    <property type="protein sequence ID" value="KGN56724"/>
    <property type="gene ID" value="Csa_3G130300"/>
</dbReference>
<accession>A0A0A0L6Q7</accession>
<sequence length="69" mass="8011">MKGVFNHLFSLQLEEDVNEVLFALPSDLCIKEDHLFNEASLQLEKLLNLKHLEMRQSIVDATTKIRCLK</sequence>
<dbReference type="EMBL" id="CM002924">
    <property type="protein sequence ID" value="KGN56724.1"/>
    <property type="molecule type" value="Genomic_DNA"/>
</dbReference>
<evidence type="ECO:0000313" key="2">
    <source>
        <dbReference type="Proteomes" id="UP000029981"/>
    </source>
</evidence>
<dbReference type="AlphaFoldDB" id="A0A0A0L6Q7"/>
<protein>
    <submittedName>
        <fullName evidence="1">Uncharacterized protein</fullName>
    </submittedName>
</protein>
<reference evidence="1 2" key="3">
    <citation type="journal article" date="2010" name="BMC Genomics">
        <title>Transcriptome sequencing and comparative analysis of cucumber flowers with different sex types.</title>
        <authorList>
            <person name="Guo S."/>
            <person name="Zheng Y."/>
            <person name="Joung J.G."/>
            <person name="Liu S."/>
            <person name="Zhang Z."/>
            <person name="Crasta O.R."/>
            <person name="Sobral B.W."/>
            <person name="Xu Y."/>
            <person name="Huang S."/>
            <person name="Fei Z."/>
        </authorList>
    </citation>
    <scope>NUCLEOTIDE SEQUENCE [LARGE SCALE GENOMIC DNA]</scope>
    <source>
        <strain evidence="2">cv. 9930</strain>
    </source>
</reference>
<gene>
    <name evidence="1" type="ORF">Csa_3G130300</name>
</gene>
<dbReference type="Proteomes" id="UP000029981">
    <property type="component" value="Chromosome 3"/>
</dbReference>
<organism evidence="1 2">
    <name type="scientific">Cucumis sativus</name>
    <name type="common">Cucumber</name>
    <dbReference type="NCBI Taxonomy" id="3659"/>
    <lineage>
        <taxon>Eukaryota</taxon>
        <taxon>Viridiplantae</taxon>
        <taxon>Streptophyta</taxon>
        <taxon>Embryophyta</taxon>
        <taxon>Tracheophyta</taxon>
        <taxon>Spermatophyta</taxon>
        <taxon>Magnoliopsida</taxon>
        <taxon>eudicotyledons</taxon>
        <taxon>Gunneridae</taxon>
        <taxon>Pentapetalae</taxon>
        <taxon>rosids</taxon>
        <taxon>fabids</taxon>
        <taxon>Cucurbitales</taxon>
        <taxon>Cucurbitaceae</taxon>
        <taxon>Benincaseae</taxon>
        <taxon>Cucumis</taxon>
    </lineage>
</organism>
<name>A0A0A0L6Q7_CUCSA</name>
<reference evidence="1 2" key="2">
    <citation type="journal article" date="2009" name="PLoS ONE">
        <title>An integrated genetic and cytogenetic map of the cucumber genome.</title>
        <authorList>
            <person name="Ren Y."/>
            <person name="Zhang Z."/>
            <person name="Liu J."/>
            <person name="Staub J.E."/>
            <person name="Han Y."/>
            <person name="Cheng Z."/>
            <person name="Li X."/>
            <person name="Lu J."/>
            <person name="Miao H."/>
            <person name="Kang H."/>
            <person name="Xie B."/>
            <person name="Gu X."/>
            <person name="Wang X."/>
            <person name="Du Y."/>
            <person name="Jin W."/>
            <person name="Huang S."/>
        </authorList>
    </citation>
    <scope>NUCLEOTIDE SEQUENCE [LARGE SCALE GENOMIC DNA]</scope>
    <source>
        <strain evidence="2">cv. 9930</strain>
    </source>
</reference>
<reference evidence="1 2" key="1">
    <citation type="journal article" date="2009" name="Nat. Genet.">
        <title>The genome of the cucumber, Cucumis sativus L.</title>
        <authorList>
            <person name="Huang S."/>
            <person name="Li R."/>
            <person name="Zhang Z."/>
            <person name="Li L."/>
            <person name="Gu X."/>
            <person name="Fan W."/>
            <person name="Lucas W.J."/>
            <person name="Wang X."/>
            <person name="Xie B."/>
            <person name="Ni P."/>
            <person name="Ren Y."/>
            <person name="Zhu H."/>
            <person name="Li J."/>
            <person name="Lin K."/>
            <person name="Jin W."/>
            <person name="Fei Z."/>
            <person name="Li G."/>
            <person name="Staub J."/>
            <person name="Kilian A."/>
            <person name="van der Vossen E.A."/>
            <person name="Wu Y."/>
            <person name="Guo J."/>
            <person name="He J."/>
            <person name="Jia Z."/>
            <person name="Ren Y."/>
            <person name="Tian G."/>
            <person name="Lu Y."/>
            <person name="Ruan J."/>
            <person name="Qian W."/>
            <person name="Wang M."/>
            <person name="Huang Q."/>
            <person name="Li B."/>
            <person name="Xuan Z."/>
            <person name="Cao J."/>
            <person name="Asan"/>
            <person name="Wu Z."/>
            <person name="Zhang J."/>
            <person name="Cai Q."/>
            <person name="Bai Y."/>
            <person name="Zhao B."/>
            <person name="Han Y."/>
            <person name="Li Y."/>
            <person name="Li X."/>
            <person name="Wang S."/>
            <person name="Shi Q."/>
            <person name="Liu S."/>
            <person name="Cho W.K."/>
            <person name="Kim J.Y."/>
            <person name="Xu Y."/>
            <person name="Heller-Uszynska K."/>
            <person name="Miao H."/>
            <person name="Cheng Z."/>
            <person name="Zhang S."/>
            <person name="Wu J."/>
            <person name="Yang Y."/>
            <person name="Kang H."/>
            <person name="Li M."/>
            <person name="Liang H."/>
            <person name="Ren X."/>
            <person name="Shi Z."/>
            <person name="Wen M."/>
            <person name="Jian M."/>
            <person name="Yang H."/>
            <person name="Zhang G."/>
            <person name="Yang Z."/>
            <person name="Chen R."/>
            <person name="Liu S."/>
            <person name="Li J."/>
            <person name="Ma L."/>
            <person name="Liu H."/>
            <person name="Zhou Y."/>
            <person name="Zhao J."/>
            <person name="Fang X."/>
            <person name="Li G."/>
            <person name="Fang L."/>
            <person name="Li Y."/>
            <person name="Liu D."/>
            <person name="Zheng H."/>
            <person name="Zhang Y."/>
            <person name="Qin N."/>
            <person name="Li Z."/>
            <person name="Yang G."/>
            <person name="Yang S."/>
            <person name="Bolund L."/>
            <person name="Kristiansen K."/>
            <person name="Zheng H."/>
            <person name="Li S."/>
            <person name="Zhang X."/>
            <person name="Yang H."/>
            <person name="Wang J."/>
            <person name="Sun R."/>
            <person name="Zhang B."/>
            <person name="Jiang S."/>
            <person name="Wang J."/>
            <person name="Du Y."/>
            <person name="Li S."/>
        </authorList>
    </citation>
    <scope>NUCLEOTIDE SEQUENCE [LARGE SCALE GENOMIC DNA]</scope>
    <source>
        <strain evidence="2">cv. 9930</strain>
    </source>
</reference>